<keyword evidence="2" id="KW-1185">Reference proteome</keyword>
<reference evidence="1 2" key="1">
    <citation type="submission" date="2020-09" db="EMBL/GenBank/DDBJ databases">
        <title>De no assembly of potato wild relative species, Solanum commersonii.</title>
        <authorList>
            <person name="Cho K."/>
        </authorList>
    </citation>
    <scope>NUCLEOTIDE SEQUENCE [LARGE SCALE GENOMIC DNA]</scope>
    <source>
        <strain evidence="1">LZ3.2</strain>
        <tissue evidence="1">Leaf</tissue>
    </source>
</reference>
<name>A0A9J5ZT12_SOLCO</name>
<dbReference type="EMBL" id="JACXVP010000003">
    <property type="protein sequence ID" value="KAG5615243.1"/>
    <property type="molecule type" value="Genomic_DNA"/>
</dbReference>
<gene>
    <name evidence="1" type="ORF">H5410_015067</name>
</gene>
<evidence type="ECO:0000313" key="2">
    <source>
        <dbReference type="Proteomes" id="UP000824120"/>
    </source>
</evidence>
<protein>
    <submittedName>
        <fullName evidence="1">Uncharacterized protein</fullName>
    </submittedName>
</protein>
<accession>A0A9J5ZT12</accession>
<organism evidence="1 2">
    <name type="scientific">Solanum commersonii</name>
    <name type="common">Commerson's wild potato</name>
    <name type="synonym">Commerson's nightshade</name>
    <dbReference type="NCBI Taxonomy" id="4109"/>
    <lineage>
        <taxon>Eukaryota</taxon>
        <taxon>Viridiplantae</taxon>
        <taxon>Streptophyta</taxon>
        <taxon>Embryophyta</taxon>
        <taxon>Tracheophyta</taxon>
        <taxon>Spermatophyta</taxon>
        <taxon>Magnoliopsida</taxon>
        <taxon>eudicotyledons</taxon>
        <taxon>Gunneridae</taxon>
        <taxon>Pentapetalae</taxon>
        <taxon>asterids</taxon>
        <taxon>lamiids</taxon>
        <taxon>Solanales</taxon>
        <taxon>Solanaceae</taxon>
        <taxon>Solanoideae</taxon>
        <taxon>Solaneae</taxon>
        <taxon>Solanum</taxon>
    </lineage>
</organism>
<proteinExistence type="predicted"/>
<comment type="caution">
    <text evidence="1">The sequence shown here is derived from an EMBL/GenBank/DDBJ whole genome shotgun (WGS) entry which is preliminary data.</text>
</comment>
<evidence type="ECO:0000313" key="1">
    <source>
        <dbReference type="EMBL" id="KAG5615243.1"/>
    </source>
</evidence>
<dbReference type="Proteomes" id="UP000824120">
    <property type="component" value="Chromosome 3"/>
</dbReference>
<sequence length="81" mass="9520">MAIVSIIETIRTVILRSSISDQSRFLKGCRRNPLDYPLAKRAYKADPDSTLIKTERSIKYLISEPCTFSKKRFDEKSRYRF</sequence>
<dbReference type="AlphaFoldDB" id="A0A9J5ZT12"/>